<keyword evidence="2" id="KW-1185">Reference proteome</keyword>
<gene>
    <name evidence="1" type="ORF">BCV70DRAFT_23082</name>
</gene>
<dbReference type="InParanoid" id="A0A317Y2I0"/>
<evidence type="ECO:0000313" key="1">
    <source>
        <dbReference type="EMBL" id="PWZ03781.1"/>
    </source>
</evidence>
<dbReference type="Proteomes" id="UP000246740">
    <property type="component" value="Unassembled WGS sequence"/>
</dbReference>
<name>A0A317Y2I0_9BASI</name>
<organism evidence="1 2">
    <name type="scientific">Testicularia cyperi</name>
    <dbReference type="NCBI Taxonomy" id="1882483"/>
    <lineage>
        <taxon>Eukaryota</taxon>
        <taxon>Fungi</taxon>
        <taxon>Dikarya</taxon>
        <taxon>Basidiomycota</taxon>
        <taxon>Ustilaginomycotina</taxon>
        <taxon>Ustilaginomycetes</taxon>
        <taxon>Ustilaginales</taxon>
        <taxon>Anthracoideaceae</taxon>
        <taxon>Testicularia</taxon>
    </lineage>
</organism>
<accession>A0A317Y2I0</accession>
<dbReference type="AlphaFoldDB" id="A0A317Y2I0"/>
<evidence type="ECO:0000313" key="2">
    <source>
        <dbReference type="Proteomes" id="UP000246740"/>
    </source>
</evidence>
<protein>
    <submittedName>
        <fullName evidence="1">Uncharacterized protein</fullName>
    </submittedName>
</protein>
<proteinExistence type="predicted"/>
<sequence>MGQHDDSVSHAATVVPKLNKPWPRRQLRQFQFALQYSTVAEVGDWGVLSKQATLAPLLRRARFGEIHHLLWAAMSYSTIQFKCPPPSASSVGSIQRPPESHSGVRMSSTHASAIKQLAYMFFLLANWPPANCQLLVAFESRTRFSSSFDEPAYISYRRDQSLLCAGLSLTESNSSVPTRGKMIRPAMY</sequence>
<reference evidence="1 2" key="1">
    <citation type="journal article" date="2018" name="Mol. Biol. Evol.">
        <title>Broad Genomic Sampling Reveals a Smut Pathogenic Ancestry of the Fungal Clade Ustilaginomycotina.</title>
        <authorList>
            <person name="Kijpornyongpan T."/>
            <person name="Mondo S.J."/>
            <person name="Barry K."/>
            <person name="Sandor L."/>
            <person name="Lee J."/>
            <person name="Lipzen A."/>
            <person name="Pangilinan J."/>
            <person name="LaButti K."/>
            <person name="Hainaut M."/>
            <person name="Henrissat B."/>
            <person name="Grigoriev I.V."/>
            <person name="Spatafora J.W."/>
            <person name="Aime M.C."/>
        </authorList>
    </citation>
    <scope>NUCLEOTIDE SEQUENCE [LARGE SCALE GENOMIC DNA]</scope>
    <source>
        <strain evidence="1 2">MCA 3645</strain>
    </source>
</reference>
<dbReference type="EMBL" id="KZ819188">
    <property type="protein sequence ID" value="PWZ03781.1"/>
    <property type="molecule type" value="Genomic_DNA"/>
</dbReference>